<organism evidence="2 3">
    <name type="scientific">Variovorax paradoxus</name>
    <dbReference type="NCBI Taxonomy" id="34073"/>
    <lineage>
        <taxon>Bacteria</taxon>
        <taxon>Pseudomonadati</taxon>
        <taxon>Pseudomonadota</taxon>
        <taxon>Betaproteobacteria</taxon>
        <taxon>Burkholderiales</taxon>
        <taxon>Comamonadaceae</taxon>
        <taxon>Variovorax</taxon>
    </lineage>
</organism>
<gene>
    <name evidence="2" type="ORF">RT97_02945</name>
</gene>
<dbReference type="AlphaFoldDB" id="A0A0D0MY67"/>
<accession>A0A0D0MY67</accession>
<dbReference type="OrthoDB" id="7596528at2"/>
<protein>
    <recommendedName>
        <fullName evidence="4">Lipoprotein</fullName>
    </recommendedName>
</protein>
<reference evidence="2 3" key="1">
    <citation type="submission" date="2014-12" db="EMBL/GenBank/DDBJ databases">
        <title>16Stimator: statistical estimation of ribosomal gene copy numbers from draft genome assemblies.</title>
        <authorList>
            <person name="Perisin M.A."/>
            <person name="Vetter M."/>
            <person name="Gilbert J.A."/>
            <person name="Bergelson J."/>
        </authorList>
    </citation>
    <scope>NUCLEOTIDE SEQUENCE [LARGE SCALE GENOMIC DNA]</scope>
    <source>
        <strain evidence="2 3">MEDvA23</strain>
    </source>
</reference>
<proteinExistence type="predicted"/>
<keyword evidence="1" id="KW-0732">Signal</keyword>
<evidence type="ECO:0000313" key="2">
    <source>
        <dbReference type="EMBL" id="KIQ35744.1"/>
    </source>
</evidence>
<feature type="signal peptide" evidence="1">
    <location>
        <begin position="1"/>
        <end position="28"/>
    </location>
</feature>
<name>A0A0D0MY67_VARPD</name>
<evidence type="ECO:0008006" key="4">
    <source>
        <dbReference type="Google" id="ProtNLM"/>
    </source>
</evidence>
<evidence type="ECO:0000256" key="1">
    <source>
        <dbReference type="SAM" id="SignalP"/>
    </source>
</evidence>
<feature type="chain" id="PRO_5002217482" description="Lipoprotein" evidence="1">
    <location>
        <begin position="29"/>
        <end position="201"/>
    </location>
</feature>
<dbReference type="PROSITE" id="PS51257">
    <property type="entry name" value="PROKAR_LIPOPROTEIN"/>
    <property type="match status" value="1"/>
</dbReference>
<evidence type="ECO:0000313" key="3">
    <source>
        <dbReference type="Proteomes" id="UP000032067"/>
    </source>
</evidence>
<dbReference type="EMBL" id="JXQQ01000008">
    <property type="protein sequence ID" value="KIQ35744.1"/>
    <property type="molecule type" value="Genomic_DNA"/>
</dbReference>
<sequence>MAIFTRPHGLRWHAFAARLGASAAVLLAAGCAQLGAPPYAADYEALDRFEANNPGKVAVAKVQPTDPNDKINTLSLRRARLVSPSGTFAQYLEDALMRDLSEIAVYDPKAPTRIAARIVVNELDLGVVNGTGRMDVEVTVTRDAAQKLRKTYRGEIAFDSSYANIVAVPAGQAAYPRLVRALLRQVYADPQFVAAIASSAP</sequence>
<comment type="caution">
    <text evidence="2">The sequence shown here is derived from an EMBL/GenBank/DDBJ whole genome shotgun (WGS) entry which is preliminary data.</text>
</comment>
<dbReference type="Proteomes" id="UP000032067">
    <property type="component" value="Unassembled WGS sequence"/>
</dbReference>
<dbReference type="RefSeq" id="WP_042577295.1">
    <property type="nucleotide sequence ID" value="NZ_JXQQ01000008.1"/>
</dbReference>